<organism evidence="1 2">
    <name type="scientific">Ktedonobacter racemifer DSM 44963</name>
    <dbReference type="NCBI Taxonomy" id="485913"/>
    <lineage>
        <taxon>Bacteria</taxon>
        <taxon>Bacillati</taxon>
        <taxon>Chloroflexota</taxon>
        <taxon>Ktedonobacteria</taxon>
        <taxon>Ktedonobacterales</taxon>
        <taxon>Ktedonobacteraceae</taxon>
        <taxon>Ktedonobacter</taxon>
    </lineage>
</organism>
<dbReference type="EMBL" id="ADVG01000001">
    <property type="protein sequence ID" value="EFH90853.1"/>
    <property type="molecule type" value="Genomic_DNA"/>
</dbReference>
<accession>D6THB1</accession>
<reference evidence="1 2" key="1">
    <citation type="journal article" date="2011" name="Stand. Genomic Sci.">
        <title>Non-contiguous finished genome sequence and contextual data of the filamentous soil bacterium Ktedonobacter racemifer type strain (SOSP1-21).</title>
        <authorList>
            <person name="Chang Y.J."/>
            <person name="Land M."/>
            <person name="Hauser L."/>
            <person name="Chertkov O."/>
            <person name="Del Rio T.G."/>
            <person name="Nolan M."/>
            <person name="Copeland A."/>
            <person name="Tice H."/>
            <person name="Cheng J.F."/>
            <person name="Lucas S."/>
            <person name="Han C."/>
            <person name="Goodwin L."/>
            <person name="Pitluck S."/>
            <person name="Ivanova N."/>
            <person name="Ovchinikova G."/>
            <person name="Pati A."/>
            <person name="Chen A."/>
            <person name="Palaniappan K."/>
            <person name="Mavromatis K."/>
            <person name="Liolios K."/>
            <person name="Brettin T."/>
            <person name="Fiebig A."/>
            <person name="Rohde M."/>
            <person name="Abt B."/>
            <person name="Goker M."/>
            <person name="Detter J.C."/>
            <person name="Woyke T."/>
            <person name="Bristow J."/>
            <person name="Eisen J.A."/>
            <person name="Markowitz V."/>
            <person name="Hugenholtz P."/>
            <person name="Kyrpides N.C."/>
            <person name="Klenk H.P."/>
            <person name="Lapidus A."/>
        </authorList>
    </citation>
    <scope>NUCLEOTIDE SEQUENCE [LARGE SCALE GENOMIC DNA]</scope>
    <source>
        <strain evidence="2">DSM 44963</strain>
    </source>
</reference>
<keyword evidence="2" id="KW-1185">Reference proteome</keyword>
<name>D6THB1_KTERA</name>
<dbReference type="Proteomes" id="UP000004508">
    <property type="component" value="Unassembled WGS sequence"/>
</dbReference>
<protein>
    <submittedName>
        <fullName evidence="1">Uncharacterized protein</fullName>
    </submittedName>
</protein>
<evidence type="ECO:0000313" key="1">
    <source>
        <dbReference type="EMBL" id="EFH90853.1"/>
    </source>
</evidence>
<dbReference type="InParanoid" id="D6THB1"/>
<dbReference type="AlphaFoldDB" id="D6THB1"/>
<evidence type="ECO:0000313" key="2">
    <source>
        <dbReference type="Proteomes" id="UP000004508"/>
    </source>
</evidence>
<comment type="caution">
    <text evidence="1">The sequence shown here is derived from an EMBL/GenBank/DDBJ whole genome shotgun (WGS) entry which is preliminary data.</text>
</comment>
<gene>
    <name evidence="1" type="ORF">Krac_12495</name>
</gene>
<proteinExistence type="predicted"/>
<sequence>MTARTAPLKNIVDSSIQAQETDEFMSQKRRIYESYATLLMSNVVY</sequence>